<proteinExistence type="predicted"/>
<reference evidence="1" key="1">
    <citation type="journal article" date="2014" name="Front. Microbiol.">
        <title>High frequency of phylogenetically diverse reductive dehalogenase-homologous genes in deep subseafloor sedimentary metagenomes.</title>
        <authorList>
            <person name="Kawai M."/>
            <person name="Futagami T."/>
            <person name="Toyoda A."/>
            <person name="Takaki Y."/>
            <person name="Nishi S."/>
            <person name="Hori S."/>
            <person name="Arai W."/>
            <person name="Tsubouchi T."/>
            <person name="Morono Y."/>
            <person name="Uchiyama I."/>
            <person name="Ito T."/>
            <person name="Fujiyama A."/>
            <person name="Inagaki F."/>
            <person name="Takami H."/>
        </authorList>
    </citation>
    <scope>NUCLEOTIDE SEQUENCE</scope>
    <source>
        <strain evidence="1">Expedition CK06-06</strain>
    </source>
</reference>
<sequence>MDSENFKDQCSDITQEFNIQIPCKLAERVEAYASANNTIINSVVIEALDSFLREQKNRIG</sequence>
<gene>
    <name evidence="1" type="ORF">S01H4_45500</name>
</gene>
<dbReference type="AlphaFoldDB" id="X1D3F4"/>
<dbReference type="GO" id="GO:0006355">
    <property type="term" value="P:regulation of DNA-templated transcription"/>
    <property type="evidence" value="ECO:0007669"/>
    <property type="project" value="InterPro"/>
</dbReference>
<protein>
    <recommendedName>
        <fullName evidence="2">Arc-like DNA binding domain-containing protein</fullName>
    </recommendedName>
</protein>
<dbReference type="SUPFAM" id="SSF47598">
    <property type="entry name" value="Ribbon-helix-helix"/>
    <property type="match status" value="1"/>
</dbReference>
<organism evidence="1">
    <name type="scientific">marine sediment metagenome</name>
    <dbReference type="NCBI Taxonomy" id="412755"/>
    <lineage>
        <taxon>unclassified sequences</taxon>
        <taxon>metagenomes</taxon>
        <taxon>ecological metagenomes</taxon>
    </lineage>
</organism>
<name>X1D3F4_9ZZZZ</name>
<accession>X1D3F4</accession>
<dbReference type="EMBL" id="BART01025335">
    <property type="protein sequence ID" value="GAG99642.1"/>
    <property type="molecule type" value="Genomic_DNA"/>
</dbReference>
<evidence type="ECO:0000313" key="1">
    <source>
        <dbReference type="EMBL" id="GAG99642.1"/>
    </source>
</evidence>
<comment type="caution">
    <text evidence="1">The sequence shown here is derived from an EMBL/GenBank/DDBJ whole genome shotgun (WGS) entry which is preliminary data.</text>
</comment>
<dbReference type="InterPro" id="IPR010985">
    <property type="entry name" value="Ribbon_hlx_hlx"/>
</dbReference>
<evidence type="ECO:0008006" key="2">
    <source>
        <dbReference type="Google" id="ProtNLM"/>
    </source>
</evidence>